<reference evidence="4 5" key="1">
    <citation type="journal article" date="2009" name="J. Bacteriol.">
        <title>Complete genome sequence of the anaerobic, protein-degrading hyperthermophilic crenarchaeon Desulfurococcus kamchatkensis.</title>
        <authorList>
            <person name="Ravin N.V."/>
            <person name="Mardanov A.V."/>
            <person name="Beletsky A.V."/>
            <person name="Kublanov I.V."/>
            <person name="Kolganova T.V."/>
            <person name="Lebedinsky A.V."/>
            <person name="Chernyh N.A."/>
            <person name="Bonch-Osmolovskaya E.A."/>
            <person name="Skryabin K.G."/>
        </authorList>
    </citation>
    <scope>NUCLEOTIDE SEQUENCE [LARGE SCALE GENOMIC DNA]</scope>
    <source>
        <strain evidence="5">DSM 18924 / JCM 16383 / VKM B-2413 / 1221n</strain>
    </source>
</reference>
<dbReference type="eggNOG" id="arCOG00194">
    <property type="taxonomic scope" value="Archaea"/>
</dbReference>
<dbReference type="EMBL" id="CP001140">
    <property type="protein sequence ID" value="ACL10665.1"/>
    <property type="molecule type" value="Genomic_DNA"/>
</dbReference>
<evidence type="ECO:0000313" key="4">
    <source>
        <dbReference type="EMBL" id="ACL10665.1"/>
    </source>
</evidence>
<dbReference type="PANTHER" id="PTHR43613:SF1">
    <property type="entry name" value="ABC TRANSPORTER, ATP-BINDING PROTEIN"/>
    <property type="match status" value="1"/>
</dbReference>
<keyword evidence="1" id="KW-0547">Nucleotide-binding</keyword>
<dbReference type="Gene3D" id="3.40.50.300">
    <property type="entry name" value="P-loop containing nucleotide triphosphate hydrolases"/>
    <property type="match status" value="1"/>
</dbReference>
<feature type="domain" description="ABC transporter" evidence="3">
    <location>
        <begin position="19"/>
        <end position="250"/>
    </location>
</feature>
<dbReference type="InterPro" id="IPR027417">
    <property type="entry name" value="P-loop_NTPase"/>
</dbReference>
<organism evidence="4 5">
    <name type="scientific">Desulfurococcus amylolyticus (strain DSM 18924 / JCM 16383 / VKM B-2413 / 1221n)</name>
    <name type="common">Desulfurococcus kamchatkensis</name>
    <dbReference type="NCBI Taxonomy" id="490899"/>
    <lineage>
        <taxon>Archaea</taxon>
        <taxon>Thermoproteota</taxon>
        <taxon>Thermoprotei</taxon>
        <taxon>Desulfurococcales</taxon>
        <taxon>Desulfurococcaceae</taxon>
        <taxon>Desulfurococcus</taxon>
    </lineage>
</organism>
<dbReference type="SUPFAM" id="SSF52540">
    <property type="entry name" value="P-loop containing nucleoside triphosphate hydrolases"/>
    <property type="match status" value="1"/>
</dbReference>
<dbReference type="PANTHER" id="PTHR43613">
    <property type="entry name" value="ABC TRANSPORTER, ATP-BINDING PROTEIN"/>
    <property type="match status" value="1"/>
</dbReference>
<evidence type="ECO:0000256" key="2">
    <source>
        <dbReference type="ARBA" id="ARBA00022840"/>
    </source>
</evidence>
<dbReference type="Pfam" id="PF00005">
    <property type="entry name" value="ABC_tran"/>
    <property type="match status" value="1"/>
</dbReference>
<dbReference type="HOGENOM" id="CLU_000604_1_2_2"/>
<protein>
    <submittedName>
        <fullName evidence="4">Daunorubicin resistance ATP-binding protein-like protein</fullName>
    </submittedName>
</protein>
<sequence length="261" mass="29005">MVQLDIVVAGLNHSSNYALQVVNLTKIYGRGSIGVKELSFTVKPGEIYGLIGPNGSGKTTTLRIIATLLKPTSGEALVYGVNVVENPLKVRQLINYLPEEAGAYRDLTGLDFIKFMLSLRYNGREFEKAIEEAVEISDLGGNLKKPVRTYSKGMKRILALSVVLASKPKLMILDEPTSGLDVEKSIYIRELIRKYNREFNVTVLLSSHNMLEVERLCDRVGMLYKGKLIAEGTIEELKSKTGGRDLEEVFIKLKTGEGDHR</sequence>
<dbReference type="InterPro" id="IPR003593">
    <property type="entry name" value="AAA+_ATPase"/>
</dbReference>
<dbReference type="CDD" id="cd03230">
    <property type="entry name" value="ABC_DR_subfamily_A"/>
    <property type="match status" value="1"/>
</dbReference>
<evidence type="ECO:0000259" key="3">
    <source>
        <dbReference type="PROSITE" id="PS50893"/>
    </source>
</evidence>
<dbReference type="KEGG" id="dka:DKAM_0339"/>
<dbReference type="GO" id="GO:0016887">
    <property type="term" value="F:ATP hydrolysis activity"/>
    <property type="evidence" value="ECO:0007669"/>
    <property type="project" value="InterPro"/>
</dbReference>
<dbReference type="InterPro" id="IPR003439">
    <property type="entry name" value="ABC_transporter-like_ATP-bd"/>
</dbReference>
<evidence type="ECO:0000256" key="1">
    <source>
        <dbReference type="ARBA" id="ARBA00022741"/>
    </source>
</evidence>
<accession>B8D3I4</accession>
<dbReference type="AlphaFoldDB" id="B8D3I4"/>
<evidence type="ECO:0000313" key="5">
    <source>
        <dbReference type="Proteomes" id="UP000006903"/>
    </source>
</evidence>
<proteinExistence type="predicted"/>
<dbReference type="Proteomes" id="UP000006903">
    <property type="component" value="Chromosome"/>
</dbReference>
<keyword evidence="2 4" id="KW-0067">ATP-binding</keyword>
<dbReference type="STRING" id="490899.DKAM_0339"/>
<dbReference type="PROSITE" id="PS50893">
    <property type="entry name" value="ABC_TRANSPORTER_2"/>
    <property type="match status" value="1"/>
</dbReference>
<dbReference type="GO" id="GO:0005524">
    <property type="term" value="F:ATP binding"/>
    <property type="evidence" value="ECO:0007669"/>
    <property type="project" value="UniProtKB-KW"/>
</dbReference>
<gene>
    <name evidence="4" type="ordered locus">DKAM_0339</name>
</gene>
<name>B8D3I4_DESA1</name>
<dbReference type="SMART" id="SM00382">
    <property type="entry name" value="AAA"/>
    <property type="match status" value="1"/>
</dbReference>